<sequence>MFKSPDVFSPGSGVIAMFLKCQPNPHRGGRMTRALIYEQSPGQRFAIDAEILHKQPELLNDFGRYMHARFRILDAVAYFICLAGVLASLALVWWAFLPGIAICTMMLAVNRKAAGEIARKAAKKSVDDFRKLHEMGCLWLVFA</sequence>
<accession>A0A059ECC0</accession>
<evidence type="ECO:0000313" key="3">
    <source>
        <dbReference type="EMBL" id="KCZ65172.1"/>
    </source>
</evidence>
<organism evidence="3 4">
    <name type="scientific">Hyphomonas atlantica</name>
    <dbReference type="NCBI Taxonomy" id="1280948"/>
    <lineage>
        <taxon>Bacteria</taxon>
        <taxon>Pseudomonadati</taxon>
        <taxon>Pseudomonadota</taxon>
        <taxon>Alphaproteobacteria</taxon>
        <taxon>Hyphomonadales</taxon>
        <taxon>Hyphomonadaceae</taxon>
        <taxon>Hyphomonas</taxon>
    </lineage>
</organism>
<reference evidence="3 4" key="1">
    <citation type="journal article" date="2014" name="Antonie Van Leeuwenhoek">
        <title>Hyphomonas beringensis sp. nov. and Hyphomonas chukchiensis sp. nov., isolated from surface seawater of the Bering Sea and Chukchi Sea.</title>
        <authorList>
            <person name="Li C."/>
            <person name="Lai Q."/>
            <person name="Li G."/>
            <person name="Dong C."/>
            <person name="Wang J."/>
            <person name="Liao Y."/>
            <person name="Shao Z."/>
        </authorList>
    </citation>
    <scope>NUCLEOTIDE SEQUENCE [LARGE SCALE GENOMIC DNA]</scope>
    <source>
        <strain evidence="3 4">22II1-22F38</strain>
    </source>
</reference>
<evidence type="ECO:0000256" key="1">
    <source>
        <dbReference type="SAM" id="Phobius"/>
    </source>
</evidence>
<keyword evidence="1" id="KW-0812">Transmembrane</keyword>
<dbReference type="Proteomes" id="UP000263957">
    <property type="component" value="Unassembled WGS sequence"/>
</dbReference>
<keyword evidence="1" id="KW-0472">Membrane</keyword>
<dbReference type="Proteomes" id="UP000024547">
    <property type="component" value="Unassembled WGS sequence"/>
</dbReference>
<evidence type="ECO:0000313" key="4">
    <source>
        <dbReference type="Proteomes" id="UP000024547"/>
    </source>
</evidence>
<dbReference type="eggNOG" id="ENOG5032HDH">
    <property type="taxonomic scope" value="Bacteria"/>
</dbReference>
<proteinExistence type="predicted"/>
<keyword evidence="1" id="KW-1133">Transmembrane helix</keyword>
<dbReference type="PATRIC" id="fig|1280948.3.peg.386"/>
<dbReference type="AlphaFoldDB" id="A0A059ECC0"/>
<gene>
    <name evidence="2" type="ORF">DD728_04205</name>
    <name evidence="3" type="ORF">HY36_01960</name>
</gene>
<dbReference type="EMBL" id="DOGS01000086">
    <property type="protein sequence ID" value="HBQ48081.1"/>
    <property type="molecule type" value="Genomic_DNA"/>
</dbReference>
<name>A0A059ECC0_9PROT</name>
<reference evidence="2 5" key="2">
    <citation type="journal article" date="2018" name="Nat. Biotechnol.">
        <title>A standardized bacterial taxonomy based on genome phylogeny substantially revises the tree of life.</title>
        <authorList>
            <person name="Parks D.H."/>
            <person name="Chuvochina M."/>
            <person name="Waite D.W."/>
            <person name="Rinke C."/>
            <person name="Skarshewski A."/>
            <person name="Chaumeil P.A."/>
            <person name="Hugenholtz P."/>
        </authorList>
    </citation>
    <scope>NUCLEOTIDE SEQUENCE [LARGE SCALE GENOMIC DNA]</scope>
    <source>
        <strain evidence="2">UBA10378</strain>
    </source>
</reference>
<dbReference type="EMBL" id="AWFH01000001">
    <property type="protein sequence ID" value="KCZ65172.1"/>
    <property type="molecule type" value="Genomic_DNA"/>
</dbReference>
<keyword evidence="4" id="KW-1185">Reference proteome</keyword>
<evidence type="ECO:0000313" key="2">
    <source>
        <dbReference type="EMBL" id="HBQ48081.1"/>
    </source>
</evidence>
<comment type="caution">
    <text evidence="3">The sequence shown here is derived from an EMBL/GenBank/DDBJ whole genome shotgun (WGS) entry which is preliminary data.</text>
</comment>
<feature type="transmembrane region" description="Helical" evidence="1">
    <location>
        <begin position="75"/>
        <end position="96"/>
    </location>
</feature>
<protein>
    <submittedName>
        <fullName evidence="3">Uncharacterized protein</fullName>
    </submittedName>
</protein>
<evidence type="ECO:0000313" key="5">
    <source>
        <dbReference type="Proteomes" id="UP000263957"/>
    </source>
</evidence>